<evidence type="ECO:0000313" key="2">
    <source>
        <dbReference type="Proteomes" id="UP000008177"/>
    </source>
</evidence>
<protein>
    <submittedName>
        <fullName evidence="1">Uncharacterized protein</fullName>
    </submittedName>
</protein>
<sequence>MAILLNIVTLITVIWWPGCWLLRSSASNQIQFLEHFGLTKSWDGLDSRRTFDKFGCLLRKLKEHVVQQGTGAWGSEIDVGPLVLFEAIGITNRRFLPKGLGRAMAKAPIQKS</sequence>
<dbReference type="InParanoid" id="G2YIW4"/>
<dbReference type="Proteomes" id="UP000008177">
    <property type="component" value="Unplaced contigs"/>
</dbReference>
<evidence type="ECO:0000313" key="1">
    <source>
        <dbReference type="EMBL" id="CCD51651.1"/>
    </source>
</evidence>
<gene>
    <name evidence="1" type="ORF">BofuT4_P019570.1</name>
</gene>
<dbReference type="AlphaFoldDB" id="G2YIW4"/>
<reference evidence="2" key="1">
    <citation type="journal article" date="2011" name="PLoS Genet.">
        <title>Genomic analysis of the necrotrophic fungal pathogens Sclerotinia sclerotiorum and Botrytis cinerea.</title>
        <authorList>
            <person name="Amselem J."/>
            <person name="Cuomo C.A."/>
            <person name="van Kan J.A."/>
            <person name="Viaud M."/>
            <person name="Benito E.P."/>
            <person name="Couloux A."/>
            <person name="Coutinho P.M."/>
            <person name="de Vries R.P."/>
            <person name="Dyer P.S."/>
            <person name="Fillinger S."/>
            <person name="Fournier E."/>
            <person name="Gout L."/>
            <person name="Hahn M."/>
            <person name="Kohn L."/>
            <person name="Lapalu N."/>
            <person name="Plummer K.M."/>
            <person name="Pradier J.M."/>
            <person name="Quevillon E."/>
            <person name="Sharon A."/>
            <person name="Simon A."/>
            <person name="ten Have A."/>
            <person name="Tudzynski B."/>
            <person name="Tudzynski P."/>
            <person name="Wincker P."/>
            <person name="Andrew M."/>
            <person name="Anthouard V."/>
            <person name="Beever R.E."/>
            <person name="Beffa R."/>
            <person name="Benoit I."/>
            <person name="Bouzid O."/>
            <person name="Brault B."/>
            <person name="Chen Z."/>
            <person name="Choquer M."/>
            <person name="Collemare J."/>
            <person name="Cotton P."/>
            <person name="Danchin E.G."/>
            <person name="Da Silva C."/>
            <person name="Gautier A."/>
            <person name="Giraud C."/>
            <person name="Giraud T."/>
            <person name="Gonzalez C."/>
            <person name="Grossetete S."/>
            <person name="Guldener U."/>
            <person name="Henrissat B."/>
            <person name="Howlett B.J."/>
            <person name="Kodira C."/>
            <person name="Kretschmer M."/>
            <person name="Lappartient A."/>
            <person name="Leroch M."/>
            <person name="Levis C."/>
            <person name="Mauceli E."/>
            <person name="Neuveglise C."/>
            <person name="Oeser B."/>
            <person name="Pearson M."/>
            <person name="Poulain J."/>
            <person name="Poussereau N."/>
            <person name="Quesneville H."/>
            <person name="Rascle C."/>
            <person name="Schumacher J."/>
            <person name="Segurens B."/>
            <person name="Sexton A."/>
            <person name="Silva E."/>
            <person name="Sirven C."/>
            <person name="Soanes D.M."/>
            <person name="Talbot N.J."/>
            <person name="Templeton M."/>
            <person name="Yandava C."/>
            <person name="Yarden O."/>
            <person name="Zeng Q."/>
            <person name="Rollins J.A."/>
            <person name="Lebrun M.H."/>
            <person name="Dickman M."/>
        </authorList>
    </citation>
    <scope>NUCLEOTIDE SEQUENCE [LARGE SCALE GENOMIC DNA]</scope>
    <source>
        <strain evidence="2">T4</strain>
    </source>
</reference>
<accession>G2YIW4</accession>
<proteinExistence type="predicted"/>
<dbReference type="EMBL" id="FQ790337">
    <property type="protein sequence ID" value="CCD51651.1"/>
    <property type="molecule type" value="Genomic_DNA"/>
</dbReference>
<dbReference type="HOGENOM" id="CLU_2145482_0_0_1"/>
<organism evidence="1 2">
    <name type="scientific">Botryotinia fuckeliana (strain T4)</name>
    <name type="common">Noble rot fungus</name>
    <name type="synonym">Botrytis cinerea</name>
    <dbReference type="NCBI Taxonomy" id="999810"/>
    <lineage>
        <taxon>Eukaryota</taxon>
        <taxon>Fungi</taxon>
        <taxon>Dikarya</taxon>
        <taxon>Ascomycota</taxon>
        <taxon>Pezizomycotina</taxon>
        <taxon>Leotiomycetes</taxon>
        <taxon>Helotiales</taxon>
        <taxon>Sclerotiniaceae</taxon>
        <taxon>Botrytis</taxon>
    </lineage>
</organism>
<name>G2YIW4_BOTF4</name>